<name>A0A7G5C3E3_9BACL</name>
<protein>
    <recommendedName>
        <fullName evidence="3">Flagellar protein FlbD</fullName>
    </recommendedName>
</protein>
<keyword evidence="2" id="KW-1185">Reference proteome</keyword>
<dbReference type="EMBL" id="CP041969">
    <property type="protein sequence ID" value="QMV43727.1"/>
    <property type="molecule type" value="Genomic_DNA"/>
</dbReference>
<dbReference type="Proteomes" id="UP000515679">
    <property type="component" value="Chromosome"/>
</dbReference>
<proteinExistence type="predicted"/>
<accession>A0A7G5C3E3</accession>
<evidence type="ECO:0000313" key="1">
    <source>
        <dbReference type="EMBL" id="QMV43727.1"/>
    </source>
</evidence>
<evidence type="ECO:0008006" key="3">
    <source>
        <dbReference type="Google" id="ProtNLM"/>
    </source>
</evidence>
<evidence type="ECO:0000313" key="2">
    <source>
        <dbReference type="Proteomes" id="UP000515679"/>
    </source>
</evidence>
<dbReference type="AlphaFoldDB" id="A0A7G5C3E3"/>
<sequence length="101" mass="11501">MIKLTDEHGNATYISPDNVTAIAIRDQITNVWTCDSGRPMTVKETPEEVTRKILEYKLAMVRYKESQHETVKHHGDPIYLFECAEDALRNLAGLEDSGHDQ</sequence>
<gene>
    <name evidence="1" type="ORF">FPL14_23050</name>
</gene>
<organism evidence="1 2">
    <name type="scientific">Cohnella cholangitidis</name>
    <dbReference type="NCBI Taxonomy" id="2598458"/>
    <lineage>
        <taxon>Bacteria</taxon>
        <taxon>Bacillati</taxon>
        <taxon>Bacillota</taxon>
        <taxon>Bacilli</taxon>
        <taxon>Bacillales</taxon>
        <taxon>Paenibacillaceae</taxon>
        <taxon>Cohnella</taxon>
    </lineage>
</organism>
<reference evidence="1 2" key="1">
    <citation type="submission" date="2019-07" db="EMBL/GenBank/DDBJ databases">
        <authorList>
            <person name="Kim J.K."/>
            <person name="Cheong H.-M."/>
            <person name="Choi Y."/>
            <person name="Hwang K.J."/>
            <person name="Lee S."/>
            <person name="Choi C."/>
        </authorList>
    </citation>
    <scope>NUCLEOTIDE SEQUENCE [LARGE SCALE GENOMIC DNA]</scope>
    <source>
        <strain evidence="1 2">KS 22</strain>
    </source>
</reference>
<dbReference type="RefSeq" id="WP_182299966.1">
    <property type="nucleotide sequence ID" value="NZ_CP041969.1"/>
</dbReference>
<dbReference type="KEGG" id="cchl:FPL14_23050"/>